<dbReference type="Pfam" id="PF00583">
    <property type="entry name" value="Acetyltransf_1"/>
    <property type="match status" value="1"/>
</dbReference>
<organism evidence="3 4">
    <name type="scientific">Tetradesmus obliquus</name>
    <name type="common">Green alga</name>
    <name type="synonym">Acutodesmus obliquus</name>
    <dbReference type="NCBI Taxonomy" id="3088"/>
    <lineage>
        <taxon>Eukaryota</taxon>
        <taxon>Viridiplantae</taxon>
        <taxon>Chlorophyta</taxon>
        <taxon>core chlorophytes</taxon>
        <taxon>Chlorophyceae</taxon>
        <taxon>CS clade</taxon>
        <taxon>Sphaeropleales</taxon>
        <taxon>Scenedesmaceae</taxon>
        <taxon>Tetradesmus</taxon>
    </lineage>
</organism>
<keyword evidence="1" id="KW-1133">Transmembrane helix</keyword>
<feature type="transmembrane region" description="Helical" evidence="1">
    <location>
        <begin position="85"/>
        <end position="106"/>
    </location>
</feature>
<gene>
    <name evidence="3" type="ORF">OEZ85_011860</name>
</gene>
<dbReference type="PANTHER" id="PTHR42919">
    <property type="entry name" value="N-ALPHA-ACETYLTRANSFERASE"/>
    <property type="match status" value="1"/>
</dbReference>
<feature type="transmembrane region" description="Helical" evidence="1">
    <location>
        <begin position="21"/>
        <end position="41"/>
    </location>
</feature>
<evidence type="ECO:0000313" key="4">
    <source>
        <dbReference type="Proteomes" id="UP001244341"/>
    </source>
</evidence>
<dbReference type="SUPFAM" id="SSF55729">
    <property type="entry name" value="Acyl-CoA N-acyltransferases (Nat)"/>
    <property type="match status" value="1"/>
</dbReference>
<evidence type="ECO:0000259" key="2">
    <source>
        <dbReference type="PROSITE" id="PS51186"/>
    </source>
</evidence>
<dbReference type="CDD" id="cd04301">
    <property type="entry name" value="NAT_SF"/>
    <property type="match status" value="1"/>
</dbReference>
<dbReference type="InterPro" id="IPR000182">
    <property type="entry name" value="GNAT_dom"/>
</dbReference>
<keyword evidence="4" id="KW-1185">Reference proteome</keyword>
<evidence type="ECO:0000256" key="1">
    <source>
        <dbReference type="SAM" id="Phobius"/>
    </source>
</evidence>
<dbReference type="InterPro" id="IPR051556">
    <property type="entry name" value="N-term/lysine_N-AcTrnsfr"/>
</dbReference>
<name>A0ABY8TU09_TETOB</name>
<accession>A0ABY8TU09</accession>
<evidence type="ECO:0000313" key="3">
    <source>
        <dbReference type="EMBL" id="WIA11766.1"/>
    </source>
</evidence>
<dbReference type="EMBL" id="CP126210">
    <property type="protein sequence ID" value="WIA11766.1"/>
    <property type="molecule type" value="Genomic_DNA"/>
</dbReference>
<sequence length="527" mass="56975">MAKDKIAEAPPMHKPPGTFTACRWFFFCATVAIAIGMLALIDQHLMGIKWIYDGPLLQYQGRHITISYCLLSPSSAFSVDGNCNFAIAAATVSLAISLIWSYIQVLRRNPFKHSKAKLADLAICSLAMLFWAATGIVLCLFTDRANKAGMPHAHWRNVLCVLAWLLFLMFAGLTFMSLLLVTRRSQKLFDKSLGHWQQLLSLASAQSLQCPEAQYAQQQLAATVVAPEQTATGAQVSAATNAGLVRSRVVKYRRGYWRIRHFQPTDLYAVADLQAAAFHEALPVGALDRLAYTMFKAEVLDAVKKKVDVLCEHGFAMMVVESCAVGPGGNCSAADASTLESFSDDAGSSSDSSEGCAEDWESAVWYGDQQAAAWPGSAAAAADADAGSLRAADSSPRPGSVVGVVEVGVQDEADVLQHLQRSLRPSSGTYAYITSMAVAPHLRRCGVGRALLQAAEQQAANWEQELVALHVYENNPAAIRLYERHGMRCCAQDPAWKAMLGGKVRQLMIKPVPARQAGSSSSSNSRS</sequence>
<reference evidence="3 4" key="1">
    <citation type="submission" date="2023-05" db="EMBL/GenBank/DDBJ databases">
        <title>A 100% complete, gapless, phased diploid assembly of the Scenedesmus obliquus UTEX 3031 genome.</title>
        <authorList>
            <person name="Biondi T.C."/>
            <person name="Hanschen E.R."/>
            <person name="Kwon T."/>
            <person name="Eng W."/>
            <person name="Kruse C.P.S."/>
            <person name="Koehler S.I."/>
            <person name="Kunde Y."/>
            <person name="Gleasner C.D."/>
            <person name="You Mak K.T."/>
            <person name="Polle J."/>
            <person name="Hovde B.T."/>
            <person name="Starkenburg S.R."/>
        </authorList>
    </citation>
    <scope>NUCLEOTIDE SEQUENCE [LARGE SCALE GENOMIC DNA]</scope>
    <source>
        <strain evidence="3 4">DOE0152z</strain>
    </source>
</reference>
<feature type="transmembrane region" description="Helical" evidence="1">
    <location>
        <begin position="161"/>
        <end position="181"/>
    </location>
</feature>
<feature type="transmembrane region" description="Helical" evidence="1">
    <location>
        <begin position="118"/>
        <end position="141"/>
    </location>
</feature>
<keyword evidence="1" id="KW-0472">Membrane</keyword>
<dbReference type="PANTHER" id="PTHR42919:SF20">
    <property type="entry name" value="GCN5-RELATED N-ACETYLTRANSFERASE 10, CHLOROPLASTIC"/>
    <property type="match status" value="1"/>
</dbReference>
<dbReference type="Proteomes" id="UP001244341">
    <property type="component" value="Chromosome 3b"/>
</dbReference>
<dbReference type="Gene3D" id="3.40.630.30">
    <property type="match status" value="1"/>
</dbReference>
<dbReference type="InterPro" id="IPR016181">
    <property type="entry name" value="Acyl_CoA_acyltransferase"/>
</dbReference>
<feature type="domain" description="N-acetyltransferase" evidence="2">
    <location>
        <begin position="397"/>
        <end position="513"/>
    </location>
</feature>
<keyword evidence="1" id="KW-0812">Transmembrane</keyword>
<protein>
    <recommendedName>
        <fullName evidence="2">N-acetyltransferase domain-containing protein</fullName>
    </recommendedName>
</protein>
<dbReference type="PROSITE" id="PS51186">
    <property type="entry name" value="GNAT"/>
    <property type="match status" value="1"/>
</dbReference>
<proteinExistence type="predicted"/>